<keyword evidence="2" id="KW-1185">Reference proteome</keyword>
<dbReference type="AlphaFoldDB" id="A0A1H8DK38"/>
<dbReference type="EMBL" id="FOCW01000001">
    <property type="protein sequence ID" value="SEN06898.1"/>
    <property type="molecule type" value="Genomic_DNA"/>
</dbReference>
<dbReference type="Proteomes" id="UP000199531">
    <property type="component" value="Unassembled WGS sequence"/>
</dbReference>
<sequence length="216" mass="24318">MTTELAATVVADVRHWLEQAVIGLNLCPFAKATYVKEQVHYAVCGAQTEDEALQAVHDELIALMETPMEERETTLMIFPAMFDDFLYFNDFAGAADDILADLGLEGELQIAYFHPRFQFDGTEPEEISNATNWAPYPILHLLREESIDRAVETYPEVDDIPDRNIELLEHLGVEGWNKLGIVTRVSADEWVKQCPVHGQAPADDAQDKHEGEDHHG</sequence>
<name>A0A1H8DK38_9BURK</name>
<proteinExistence type="predicted"/>
<dbReference type="STRING" id="1121117.SAMN02745977_00329"/>
<accession>A0A1H8DK38</accession>
<dbReference type="InterPro" id="IPR009858">
    <property type="entry name" value="DUF1415"/>
</dbReference>
<dbReference type="OrthoDB" id="277390at2"/>
<reference evidence="1 2" key="1">
    <citation type="submission" date="2016-10" db="EMBL/GenBank/DDBJ databases">
        <authorList>
            <person name="de Groot N.N."/>
        </authorList>
    </citation>
    <scope>NUCLEOTIDE SEQUENCE [LARGE SCALE GENOMIC DNA]</scope>
    <source>
        <strain evidence="1 2">DSM 15123</strain>
    </source>
</reference>
<gene>
    <name evidence="1" type="ORF">SAMN02745977_00329</name>
</gene>
<evidence type="ECO:0000313" key="1">
    <source>
        <dbReference type="EMBL" id="SEN06898.1"/>
    </source>
</evidence>
<dbReference type="Pfam" id="PF07209">
    <property type="entry name" value="DUF1415"/>
    <property type="match status" value="1"/>
</dbReference>
<evidence type="ECO:0000313" key="2">
    <source>
        <dbReference type="Proteomes" id="UP000199531"/>
    </source>
</evidence>
<dbReference type="RefSeq" id="WP_091813086.1">
    <property type="nucleotide sequence ID" value="NZ_FOCW01000001.1"/>
</dbReference>
<protein>
    <recommendedName>
        <fullName evidence="3">DUF1415 domain-containing protein</fullName>
    </recommendedName>
</protein>
<organism evidence="1 2">
    <name type="scientific">Brachymonas denitrificans DSM 15123</name>
    <dbReference type="NCBI Taxonomy" id="1121117"/>
    <lineage>
        <taxon>Bacteria</taxon>
        <taxon>Pseudomonadati</taxon>
        <taxon>Pseudomonadota</taxon>
        <taxon>Betaproteobacteria</taxon>
        <taxon>Burkholderiales</taxon>
        <taxon>Comamonadaceae</taxon>
        <taxon>Brachymonas</taxon>
    </lineage>
</organism>
<evidence type="ECO:0008006" key="3">
    <source>
        <dbReference type="Google" id="ProtNLM"/>
    </source>
</evidence>